<dbReference type="KEGG" id="cnan:A2G96_05800"/>
<evidence type="ECO:0000313" key="2">
    <source>
        <dbReference type="Proteomes" id="UP000075238"/>
    </source>
</evidence>
<dbReference type="Proteomes" id="UP000075238">
    <property type="component" value="Chromosome 1"/>
</dbReference>
<organism evidence="1 2">
    <name type="scientific">Cupriavidus nantongensis</name>
    <dbReference type="NCBI Taxonomy" id="1796606"/>
    <lineage>
        <taxon>Bacteria</taxon>
        <taxon>Pseudomonadati</taxon>
        <taxon>Pseudomonadota</taxon>
        <taxon>Betaproteobacteria</taxon>
        <taxon>Burkholderiales</taxon>
        <taxon>Burkholderiaceae</taxon>
        <taxon>Cupriavidus</taxon>
    </lineage>
</organism>
<dbReference type="OrthoDB" id="9132645at2"/>
<accession>A0A142JGS1</accession>
<dbReference type="AlphaFoldDB" id="A0A142JGS1"/>
<evidence type="ECO:0000313" key="1">
    <source>
        <dbReference type="EMBL" id="AMR77283.1"/>
    </source>
</evidence>
<gene>
    <name evidence="1" type="ORF">A2G96_05800</name>
</gene>
<proteinExistence type="predicted"/>
<protein>
    <submittedName>
        <fullName evidence="1">Uncharacterized protein</fullName>
    </submittedName>
</protein>
<dbReference type="STRING" id="1796606.A2G96_05800"/>
<reference evidence="1 2" key="1">
    <citation type="submission" date="2016-03" db="EMBL/GenBank/DDBJ databases">
        <title>Complete genome sequence of a novel chlorpyrifos degrading bacterium, Cupriavidus nantongensis sp. X1.</title>
        <authorList>
            <person name="Fang L."/>
        </authorList>
    </citation>
    <scope>NUCLEOTIDE SEQUENCE [LARGE SCALE GENOMIC DNA]</scope>
    <source>
        <strain evidence="1 2">X1</strain>
    </source>
</reference>
<dbReference type="RefSeq" id="WP_062797580.1">
    <property type="nucleotide sequence ID" value="NZ_CP014844.1"/>
</dbReference>
<dbReference type="EMBL" id="CP014844">
    <property type="protein sequence ID" value="AMR77283.1"/>
    <property type="molecule type" value="Genomic_DNA"/>
</dbReference>
<name>A0A142JGS1_9BURK</name>
<keyword evidence="2" id="KW-1185">Reference proteome</keyword>
<sequence length="132" mass="14468">MMNNHTSQDVHYAALAFLAGQDALHADRRAMIDQAISHLQERFSMSEARAEIAVLQALGEHDSCRRQEYIDLSLSTSFLLVIVDPVSGRKRGITLATLMGLMKTPALSAEPLPSTRHLLATGQLVCSAETQH</sequence>